<gene>
    <name evidence="1" type="ORF">M404DRAFT_1003042</name>
</gene>
<evidence type="ECO:0000313" key="2">
    <source>
        <dbReference type="Proteomes" id="UP000054217"/>
    </source>
</evidence>
<keyword evidence="2" id="KW-1185">Reference proteome</keyword>
<dbReference type="InParanoid" id="A0A0C3P2X5"/>
<accession>A0A0C3P2X5</accession>
<dbReference type="HOGENOM" id="CLU_2278604_0_0_1"/>
<protein>
    <submittedName>
        <fullName evidence="1">Uncharacterized protein</fullName>
    </submittedName>
</protein>
<evidence type="ECO:0000313" key="1">
    <source>
        <dbReference type="EMBL" id="KIO01654.1"/>
    </source>
</evidence>
<name>A0A0C3P2X5_PISTI</name>
<reference evidence="1 2" key="1">
    <citation type="submission" date="2014-04" db="EMBL/GenBank/DDBJ databases">
        <authorList>
            <consortium name="DOE Joint Genome Institute"/>
            <person name="Kuo A."/>
            <person name="Kohler A."/>
            <person name="Costa M.D."/>
            <person name="Nagy L.G."/>
            <person name="Floudas D."/>
            <person name="Copeland A."/>
            <person name="Barry K.W."/>
            <person name="Cichocki N."/>
            <person name="Veneault-Fourrey C."/>
            <person name="LaButti K."/>
            <person name="Lindquist E.A."/>
            <person name="Lipzen A."/>
            <person name="Lundell T."/>
            <person name="Morin E."/>
            <person name="Murat C."/>
            <person name="Sun H."/>
            <person name="Tunlid A."/>
            <person name="Henrissat B."/>
            <person name="Grigoriev I.V."/>
            <person name="Hibbett D.S."/>
            <person name="Martin F."/>
            <person name="Nordberg H.P."/>
            <person name="Cantor M.N."/>
            <person name="Hua S.X."/>
        </authorList>
    </citation>
    <scope>NUCLEOTIDE SEQUENCE [LARGE SCALE GENOMIC DNA]</scope>
    <source>
        <strain evidence="1 2">Marx 270</strain>
    </source>
</reference>
<organism evidence="1 2">
    <name type="scientific">Pisolithus tinctorius Marx 270</name>
    <dbReference type="NCBI Taxonomy" id="870435"/>
    <lineage>
        <taxon>Eukaryota</taxon>
        <taxon>Fungi</taxon>
        <taxon>Dikarya</taxon>
        <taxon>Basidiomycota</taxon>
        <taxon>Agaricomycotina</taxon>
        <taxon>Agaricomycetes</taxon>
        <taxon>Agaricomycetidae</taxon>
        <taxon>Boletales</taxon>
        <taxon>Sclerodermatineae</taxon>
        <taxon>Pisolithaceae</taxon>
        <taxon>Pisolithus</taxon>
    </lineage>
</organism>
<dbReference type="AlphaFoldDB" id="A0A0C3P2X5"/>
<dbReference type="Proteomes" id="UP000054217">
    <property type="component" value="Unassembled WGS sequence"/>
</dbReference>
<proteinExistence type="predicted"/>
<dbReference type="EMBL" id="KN831987">
    <property type="protein sequence ID" value="KIO01654.1"/>
    <property type="molecule type" value="Genomic_DNA"/>
</dbReference>
<reference evidence="2" key="2">
    <citation type="submission" date="2015-01" db="EMBL/GenBank/DDBJ databases">
        <title>Evolutionary Origins and Diversification of the Mycorrhizal Mutualists.</title>
        <authorList>
            <consortium name="DOE Joint Genome Institute"/>
            <consortium name="Mycorrhizal Genomics Consortium"/>
            <person name="Kohler A."/>
            <person name="Kuo A."/>
            <person name="Nagy L.G."/>
            <person name="Floudas D."/>
            <person name="Copeland A."/>
            <person name="Barry K.W."/>
            <person name="Cichocki N."/>
            <person name="Veneault-Fourrey C."/>
            <person name="LaButti K."/>
            <person name="Lindquist E.A."/>
            <person name="Lipzen A."/>
            <person name="Lundell T."/>
            <person name="Morin E."/>
            <person name="Murat C."/>
            <person name="Riley R."/>
            <person name="Ohm R."/>
            <person name="Sun H."/>
            <person name="Tunlid A."/>
            <person name="Henrissat B."/>
            <person name="Grigoriev I.V."/>
            <person name="Hibbett D.S."/>
            <person name="Martin F."/>
        </authorList>
    </citation>
    <scope>NUCLEOTIDE SEQUENCE [LARGE SCALE GENOMIC DNA]</scope>
    <source>
        <strain evidence="2">Marx 270</strain>
    </source>
</reference>
<sequence length="102" mass="11980">MWDRKEHFAAVVCTEVPKLMCAFIDRDAGRRRYRRLWYYILPLPSCWGRAHVDKLAVTDKGCDPDVFYPHHRVFCGQGSDSVERRWGFEGIGECEDKETPKD</sequence>